<name>E9DSC6_METAQ</name>
<sequence length="454" mass="50857">MSNSRCGNMAAITQSKWCEEPDILTLFKCPRITPIASNQPQQPVHPHRRRKPRSPIQQPNLPRRPPHAVKEPLAVHALLYLVRERPQRALIRVQRRPHALALGRSTIYTLGETLAPPPDVSSNLARKHIGPNHGRRRPQPARRRAVARVAHERDPAARPRLQLDQPLRLAVEVVALKHRIQQLVRPPSRAAELVLKRPLLALHVPPLHEPQTLRDVLAAQIHLQLVRVAPPREHEPAPGGNIRRRNIRRRLALPNRLRYPQVRNILAQSAETPLLRVKHHPPRAGAQAIRTDDEVELAHASIRKPHLDACRALGVLVAINPRAKDVLDPVPRSVVHDATQVAAHDFVFRSEALRPLARGIRPEKRPPRAVRVDNLDALLRRAVGPELGLEPNALHDGDAVPAQVQLEPVYAEPREPLDHGDGVAQLGEPERERYARDARAADEDPEPAHGLLGL</sequence>
<gene>
    <name evidence="2" type="ORF">MAC_00524</name>
</gene>
<feature type="region of interest" description="Disordered" evidence="1">
    <location>
        <begin position="118"/>
        <end position="142"/>
    </location>
</feature>
<protein>
    <submittedName>
        <fullName evidence="2">Uncharacterized protein</fullName>
    </submittedName>
</protein>
<feature type="compositionally biased region" description="Basic and acidic residues" evidence="1">
    <location>
        <begin position="428"/>
        <end position="442"/>
    </location>
</feature>
<dbReference type="InParanoid" id="E9DSC6"/>
<organism evidence="3">
    <name type="scientific">Metarhizium acridum (strain CQMa 102)</name>
    <dbReference type="NCBI Taxonomy" id="655827"/>
    <lineage>
        <taxon>Eukaryota</taxon>
        <taxon>Fungi</taxon>
        <taxon>Dikarya</taxon>
        <taxon>Ascomycota</taxon>
        <taxon>Pezizomycotina</taxon>
        <taxon>Sordariomycetes</taxon>
        <taxon>Hypocreomycetidae</taxon>
        <taxon>Hypocreales</taxon>
        <taxon>Clavicipitaceae</taxon>
        <taxon>Metarhizium</taxon>
    </lineage>
</organism>
<dbReference type="HOGENOM" id="CLU_602803_0_0_1"/>
<feature type="region of interest" description="Disordered" evidence="1">
    <location>
        <begin position="411"/>
        <end position="454"/>
    </location>
</feature>
<dbReference type="AlphaFoldDB" id="E9DSC6"/>
<feature type="region of interest" description="Disordered" evidence="1">
    <location>
        <begin position="34"/>
        <end position="69"/>
    </location>
</feature>
<accession>E9DSC6</accession>
<proteinExistence type="predicted"/>
<dbReference type="Proteomes" id="UP000002499">
    <property type="component" value="Unassembled WGS sequence"/>
</dbReference>
<evidence type="ECO:0000313" key="3">
    <source>
        <dbReference type="Proteomes" id="UP000002499"/>
    </source>
</evidence>
<feature type="compositionally biased region" description="Basic residues" evidence="1">
    <location>
        <begin position="125"/>
        <end position="142"/>
    </location>
</feature>
<evidence type="ECO:0000313" key="2">
    <source>
        <dbReference type="EMBL" id="EFY93286.1"/>
    </source>
</evidence>
<reference evidence="2 3" key="1">
    <citation type="journal article" date="2011" name="PLoS Genet.">
        <title>Genome sequencing and comparative transcriptomics of the model entomopathogenic fungi Metarhizium anisopliae and M. acridum.</title>
        <authorList>
            <person name="Gao Q."/>
            <person name="Jin K."/>
            <person name="Ying S.H."/>
            <person name="Zhang Y."/>
            <person name="Xiao G."/>
            <person name="Shang Y."/>
            <person name="Duan Z."/>
            <person name="Hu X."/>
            <person name="Xie X.Q."/>
            <person name="Zhou G."/>
            <person name="Peng G."/>
            <person name="Luo Z."/>
            <person name="Huang W."/>
            <person name="Wang B."/>
            <person name="Fang W."/>
            <person name="Wang S."/>
            <person name="Zhong Y."/>
            <person name="Ma L.J."/>
            <person name="St Leger R.J."/>
            <person name="Zhao G.P."/>
            <person name="Pei Y."/>
            <person name="Feng M.G."/>
            <person name="Xia Y."/>
            <person name="Wang C."/>
        </authorList>
    </citation>
    <scope>NUCLEOTIDE SEQUENCE [LARGE SCALE GENOMIC DNA]</scope>
    <source>
        <strain evidence="2 3">CQMa 102</strain>
    </source>
</reference>
<dbReference type="EMBL" id="GL698471">
    <property type="protein sequence ID" value="EFY93286.1"/>
    <property type="molecule type" value="Genomic_DNA"/>
</dbReference>
<keyword evidence="3" id="KW-1185">Reference proteome</keyword>
<evidence type="ECO:0000256" key="1">
    <source>
        <dbReference type="SAM" id="MobiDB-lite"/>
    </source>
</evidence>
<feature type="compositionally biased region" description="Basic and acidic residues" evidence="1">
    <location>
        <begin position="412"/>
        <end position="421"/>
    </location>
</feature>